<dbReference type="Pfam" id="PF09423">
    <property type="entry name" value="PhoD"/>
    <property type="match status" value="1"/>
</dbReference>
<dbReference type="Gene3D" id="3.60.21.70">
    <property type="entry name" value="PhoD-like phosphatase"/>
    <property type="match status" value="1"/>
</dbReference>
<dbReference type="PATRIC" id="fig|243090.15.peg.54"/>
<dbReference type="AlphaFoldDB" id="Q7UZA1"/>
<dbReference type="EC" id="3.1.3.1" evidence="2"/>
<dbReference type="OrthoDB" id="9763616at2"/>
<dbReference type="PANTHER" id="PTHR33987">
    <property type="entry name" value="CALCINEURIN-LIKE METALLO-PHOSPHOESTERASE SUPERFAMILY PROTEIN"/>
    <property type="match status" value="1"/>
</dbReference>
<accession>Q7UZA1</accession>
<name>Q7UZA1_RHOBA</name>
<organism evidence="2 3">
    <name type="scientific">Rhodopirellula baltica (strain DSM 10527 / NCIMB 13988 / SH1)</name>
    <dbReference type="NCBI Taxonomy" id="243090"/>
    <lineage>
        <taxon>Bacteria</taxon>
        <taxon>Pseudomonadati</taxon>
        <taxon>Planctomycetota</taxon>
        <taxon>Planctomycetia</taxon>
        <taxon>Pirellulales</taxon>
        <taxon>Pirellulaceae</taxon>
        <taxon>Rhodopirellula</taxon>
    </lineage>
</organism>
<dbReference type="InterPro" id="IPR018946">
    <property type="entry name" value="PhoD-like_MPP"/>
</dbReference>
<dbReference type="SUPFAM" id="SSF49899">
    <property type="entry name" value="Concanavalin A-like lectins/glucanases"/>
    <property type="match status" value="1"/>
</dbReference>
<dbReference type="EnsemblBacteria" id="CAD71382">
    <property type="protein sequence ID" value="CAD71382"/>
    <property type="gene ID" value="RB92"/>
</dbReference>
<dbReference type="eggNOG" id="COG3540">
    <property type="taxonomic scope" value="Bacteria"/>
</dbReference>
<keyword evidence="3" id="KW-1185">Reference proteome</keyword>
<evidence type="ECO:0000313" key="2">
    <source>
        <dbReference type="EMBL" id="CAD71382.1"/>
    </source>
</evidence>
<dbReference type="KEGG" id="rba:RB92"/>
<proteinExistence type="predicted"/>
<dbReference type="EMBL" id="BX294133">
    <property type="protein sequence ID" value="CAD71382.1"/>
    <property type="molecule type" value="Genomic_DNA"/>
</dbReference>
<dbReference type="InterPro" id="IPR038607">
    <property type="entry name" value="PhoD-like_sf"/>
</dbReference>
<evidence type="ECO:0000313" key="3">
    <source>
        <dbReference type="Proteomes" id="UP000001025"/>
    </source>
</evidence>
<dbReference type="Proteomes" id="UP000001025">
    <property type="component" value="Chromosome"/>
</dbReference>
<protein>
    <submittedName>
        <fullName evidence="2">Probable alkaline phosphatase D [Precursor]</fullName>
        <ecNumber evidence="2">3.1.3.1</ecNumber>
    </submittedName>
</protein>
<dbReference type="InterPro" id="IPR013320">
    <property type="entry name" value="ConA-like_dom_sf"/>
</dbReference>
<dbReference type="PANTHER" id="PTHR33987:SF1">
    <property type="entry name" value="CALCINEURIN-LIKE METALLO-PHOSPHOESTERASE SUPERFAMILY PROTEIN"/>
    <property type="match status" value="1"/>
</dbReference>
<dbReference type="CDD" id="cd07389">
    <property type="entry name" value="MPP_PhoD"/>
    <property type="match status" value="1"/>
</dbReference>
<sequence>MIQLDTLAFHPAIQLTRLSQYIMPPHRICPIVLCFSCMLLMIAVPTASHANDVVGPLVGSIDSTSAQLLYRAGASEQPLQLSVLQEGDVVQRITSIGGEQDDYVAKFSVTNLQPDTVYHYQIDDADTQATLIKPDGQHFFRTTNPKREGHRVSVGFVSCVDIEPNGIWKEMQTLDLDMVCLMGDTPYIDSTDLAKVRSRHRQFLQMSDLAELSGNTSTVGTWDDHDFGRNNGNGRNLSKGKADTRRGFVNYRAHSQYGNATEGVYHKSDLGMMEVFFLDPRYFSQTEPSPVDASQPTCFGSEQWTWLLTELRDSKAPFKVLAFGAIWEDKKNKETDDMFTYWYERDALLDIIRNENISGVVLLGGDIHVARHLIHPQRTGYDLNDFVISPGHKRTITELDVFHPSLEWSLVEGWQFLTLTADGTTDEPLLTAEFRQPDGIVNRKVELPLTSLTANEEKHPNRRAHWSFDENMKNDSTLGHRIDAVAENGARIDNNGLSGGALRLDRSKQQYIRIPRSFLDDNSPHHTVSLWFKPTSLPKHGTSERHFLFESTAEGEVSAKTAWHLSLGMRSSESPDQINLQLYTHTLQPAKQPEAAPEAKSQGGFDSLVARESLLGRWNQITLTFDSKTLKLSLNEQQIAKHTLPVSGPASEFGGLVIGGHREGTGRNFDGWIDEVSVWQGQTGQ</sequence>
<evidence type="ECO:0000259" key="1">
    <source>
        <dbReference type="Pfam" id="PF09423"/>
    </source>
</evidence>
<dbReference type="InParanoid" id="Q7UZA1"/>
<dbReference type="GO" id="GO:0004035">
    <property type="term" value="F:alkaline phosphatase activity"/>
    <property type="evidence" value="ECO:0007669"/>
    <property type="project" value="UniProtKB-EC"/>
</dbReference>
<dbReference type="SUPFAM" id="SSF56300">
    <property type="entry name" value="Metallo-dependent phosphatases"/>
    <property type="match status" value="1"/>
</dbReference>
<reference evidence="2 3" key="1">
    <citation type="journal article" date="2003" name="Proc. Natl. Acad. Sci. U.S.A.">
        <title>Complete genome sequence of the marine planctomycete Pirellula sp. strain 1.</title>
        <authorList>
            <person name="Gloeckner F.O."/>
            <person name="Kube M."/>
            <person name="Bauer M."/>
            <person name="Teeling H."/>
            <person name="Lombardot T."/>
            <person name="Ludwig W."/>
            <person name="Gade D."/>
            <person name="Beck A."/>
            <person name="Borzym K."/>
            <person name="Heitmann K."/>
            <person name="Rabus R."/>
            <person name="Schlesner H."/>
            <person name="Amann R."/>
            <person name="Reinhardt R."/>
        </authorList>
    </citation>
    <scope>NUCLEOTIDE SEQUENCE [LARGE SCALE GENOMIC DNA]</scope>
    <source>
        <strain evidence="3">DSM 10527 / NCIMB 13988 / SH1</strain>
    </source>
</reference>
<dbReference type="STRING" id="243090.RB92"/>
<dbReference type="Gene3D" id="2.60.120.200">
    <property type="match status" value="1"/>
</dbReference>
<dbReference type="HOGENOM" id="CLU_401628_0_0_0"/>
<gene>
    <name evidence="2" type="primary">phoD</name>
    <name evidence="2" type="ordered locus">RB92</name>
</gene>
<dbReference type="InterPro" id="IPR029052">
    <property type="entry name" value="Metallo-depent_PP-like"/>
</dbReference>
<dbReference type="Pfam" id="PF13385">
    <property type="entry name" value="Laminin_G_3"/>
    <property type="match status" value="1"/>
</dbReference>
<feature type="domain" description="PhoD-like phosphatase metallophosphatase" evidence="1">
    <location>
        <begin position="157"/>
        <end position="370"/>
    </location>
</feature>
<keyword evidence="2" id="KW-0378">Hydrolase</keyword>